<dbReference type="Pfam" id="PF14214">
    <property type="entry name" value="Helitron_like_N"/>
    <property type="match status" value="1"/>
</dbReference>
<feature type="domain" description="Helitron helicase-like" evidence="1">
    <location>
        <begin position="249"/>
        <end position="325"/>
    </location>
</feature>
<proteinExistence type="predicted"/>
<sequence>MTYKCQWCNALKWKDETPGMCCSAGKVQLEPFKQLPEPDCKVYSLVKRLHPNHVHFLDNIRKYNACFQMTSFGGKQIKEGGFSPTIKIQEQVYHLIGSILPEPGQDARFLQIYFVGEDDREANIRCSKFPDLRPNLIKQLQLMLHEVNPYIKGLKTAIDKISPSESFKFVIHADKKPQREHKGRFNAPTANEVAVVLVDQHFDRRDIILESRSNSLQRISEIHRAYDTLQYPLICPCKKTVSAVSFYSYRIMIREGEDNFLVKYRALFKTERLNYIKNNQAKLRADNYIHLKDAIGRQDTEANQLGQMVVLPSSFTGGWIYARKNARRHDLC</sequence>
<evidence type="ECO:0000313" key="3">
    <source>
        <dbReference type="Proteomes" id="UP001549920"/>
    </source>
</evidence>
<protein>
    <recommendedName>
        <fullName evidence="1">Helitron helicase-like domain-containing protein</fullName>
    </recommendedName>
</protein>
<organism evidence="2 3">
    <name type="scientific">Loxostege sticticalis</name>
    <name type="common">Beet webworm moth</name>
    <dbReference type="NCBI Taxonomy" id="481309"/>
    <lineage>
        <taxon>Eukaryota</taxon>
        <taxon>Metazoa</taxon>
        <taxon>Ecdysozoa</taxon>
        <taxon>Arthropoda</taxon>
        <taxon>Hexapoda</taxon>
        <taxon>Insecta</taxon>
        <taxon>Pterygota</taxon>
        <taxon>Neoptera</taxon>
        <taxon>Endopterygota</taxon>
        <taxon>Lepidoptera</taxon>
        <taxon>Glossata</taxon>
        <taxon>Ditrysia</taxon>
        <taxon>Pyraloidea</taxon>
        <taxon>Crambidae</taxon>
        <taxon>Pyraustinae</taxon>
        <taxon>Loxostege</taxon>
    </lineage>
</organism>
<accession>A0ABR3GYM4</accession>
<name>A0ABR3GYM4_LOXSC</name>
<dbReference type="Proteomes" id="UP001549920">
    <property type="component" value="Unassembled WGS sequence"/>
</dbReference>
<dbReference type="EMBL" id="JBEUOH010000044">
    <property type="protein sequence ID" value="KAL0852606.1"/>
    <property type="molecule type" value="Genomic_DNA"/>
</dbReference>
<reference evidence="2 3" key="1">
    <citation type="submission" date="2024-06" db="EMBL/GenBank/DDBJ databases">
        <title>A chromosome-level genome assembly of beet webworm, Loxostege sticticalis.</title>
        <authorList>
            <person name="Zhang Y."/>
        </authorList>
    </citation>
    <scope>NUCLEOTIDE SEQUENCE [LARGE SCALE GENOMIC DNA]</scope>
    <source>
        <strain evidence="2">AQ026</strain>
        <tissue evidence="2">Whole body</tissue>
    </source>
</reference>
<dbReference type="InterPro" id="IPR025476">
    <property type="entry name" value="Helitron_helicase-like"/>
</dbReference>
<keyword evidence="3" id="KW-1185">Reference proteome</keyword>
<evidence type="ECO:0000259" key="1">
    <source>
        <dbReference type="Pfam" id="PF14214"/>
    </source>
</evidence>
<gene>
    <name evidence="2" type="ORF">ABMA27_016944</name>
</gene>
<dbReference type="PANTHER" id="PTHR45786">
    <property type="entry name" value="DNA BINDING PROTEIN-LIKE"/>
    <property type="match status" value="1"/>
</dbReference>
<dbReference type="PANTHER" id="PTHR45786:SF74">
    <property type="entry name" value="ATP-DEPENDENT DNA HELICASE"/>
    <property type="match status" value="1"/>
</dbReference>
<comment type="caution">
    <text evidence="2">The sequence shown here is derived from an EMBL/GenBank/DDBJ whole genome shotgun (WGS) entry which is preliminary data.</text>
</comment>
<evidence type="ECO:0000313" key="2">
    <source>
        <dbReference type="EMBL" id="KAL0852606.1"/>
    </source>
</evidence>